<dbReference type="Proteomes" id="UP000076078">
    <property type="component" value="Unassembled WGS sequence"/>
</dbReference>
<sequence length="306" mass="35613">MRFIHKIVQPIITNIHKNPQIRTYSTAVKNIVENPNIFKCENEFNLHLKRGYETLFQWPSCGSKSFLIFNDMADDLLHVSNANKHFDSHMKWNSKLTQFKISNTKEHTNLDGLMEMEKIVKDNPNNINALEWVLEFYVKSGEMLSYIQKGNTDSGTHLITEKIMQIHNSLPATSLVKYQHIWLKASLQRLEYHLKNTFHLNSILESLKIYLTYSNNSQTVDELSTLIIKHYDRTKSRNSTSAIINMIVKSKKFPSESLMDLIKLNQSLAMPRLDEIYPTNPISTFLMATKFSQKENCSSKFTEFLN</sequence>
<organism evidence="1 2">
    <name type="scientific">Tieghemostelium lacteum</name>
    <name type="common">Slime mold</name>
    <name type="synonym">Dictyostelium lacteum</name>
    <dbReference type="NCBI Taxonomy" id="361077"/>
    <lineage>
        <taxon>Eukaryota</taxon>
        <taxon>Amoebozoa</taxon>
        <taxon>Evosea</taxon>
        <taxon>Eumycetozoa</taxon>
        <taxon>Dictyostelia</taxon>
        <taxon>Dictyosteliales</taxon>
        <taxon>Raperosteliaceae</taxon>
        <taxon>Tieghemostelium</taxon>
    </lineage>
</organism>
<reference evidence="1 2" key="1">
    <citation type="submission" date="2015-12" db="EMBL/GenBank/DDBJ databases">
        <title>Dictyostelia acquired genes for synthesis and detection of signals that induce cell-type specialization by lateral gene transfer from prokaryotes.</title>
        <authorList>
            <person name="Gloeckner G."/>
            <person name="Schaap P."/>
        </authorList>
    </citation>
    <scope>NUCLEOTIDE SEQUENCE [LARGE SCALE GENOMIC DNA]</scope>
    <source>
        <strain evidence="1 2">TK</strain>
    </source>
</reference>
<dbReference type="EMBL" id="LODT01000034">
    <property type="protein sequence ID" value="KYQ91707.1"/>
    <property type="molecule type" value="Genomic_DNA"/>
</dbReference>
<proteinExistence type="predicted"/>
<dbReference type="AlphaFoldDB" id="A0A151ZCM9"/>
<protein>
    <submittedName>
        <fullName evidence="1">Uncharacterized protein</fullName>
    </submittedName>
</protein>
<keyword evidence="2" id="KW-1185">Reference proteome</keyword>
<evidence type="ECO:0000313" key="1">
    <source>
        <dbReference type="EMBL" id="KYQ91707.1"/>
    </source>
</evidence>
<comment type="caution">
    <text evidence="1">The sequence shown here is derived from an EMBL/GenBank/DDBJ whole genome shotgun (WGS) entry which is preliminary data.</text>
</comment>
<name>A0A151ZCM9_TIELA</name>
<dbReference type="InParanoid" id="A0A151ZCM9"/>
<evidence type="ECO:0000313" key="2">
    <source>
        <dbReference type="Proteomes" id="UP000076078"/>
    </source>
</evidence>
<accession>A0A151ZCM9</accession>
<gene>
    <name evidence="1" type="ORF">DLAC_07488</name>
</gene>